<dbReference type="EMBL" id="ANOH01000285">
    <property type="protein sequence ID" value="EMI54286.1"/>
    <property type="molecule type" value="Genomic_DNA"/>
</dbReference>
<name>M5U8V6_9BACT</name>
<dbReference type="Proteomes" id="UP000011885">
    <property type="component" value="Unassembled WGS sequence"/>
</dbReference>
<evidence type="ECO:0000256" key="1">
    <source>
        <dbReference type="SAM" id="MobiDB-lite"/>
    </source>
</evidence>
<comment type="caution">
    <text evidence="2">The sequence shown here is derived from an EMBL/GenBank/DDBJ whole genome shotgun (WGS) entry which is preliminary data.</text>
</comment>
<dbReference type="PATRIC" id="fig|1263870.3.peg.4523"/>
<keyword evidence="3" id="KW-1185">Reference proteome</keyword>
<feature type="region of interest" description="Disordered" evidence="1">
    <location>
        <begin position="1"/>
        <end position="26"/>
    </location>
</feature>
<evidence type="ECO:0000313" key="2">
    <source>
        <dbReference type="EMBL" id="EMI54286.1"/>
    </source>
</evidence>
<reference evidence="2 3" key="1">
    <citation type="journal article" date="2013" name="Mar. Genomics">
        <title>Expression of sulfatases in Rhodopirellula baltica and the diversity of sulfatases in the genus Rhodopirellula.</title>
        <authorList>
            <person name="Wegner C.E."/>
            <person name="Richter-Heitmann T."/>
            <person name="Klindworth A."/>
            <person name="Klockow C."/>
            <person name="Richter M."/>
            <person name="Achstetter T."/>
            <person name="Glockner F.O."/>
            <person name="Harder J."/>
        </authorList>
    </citation>
    <scope>NUCLEOTIDE SEQUENCE [LARGE SCALE GENOMIC DNA]</scope>
    <source>
        <strain evidence="2 3">SM41</strain>
    </source>
</reference>
<feature type="compositionally biased region" description="Basic and acidic residues" evidence="1">
    <location>
        <begin position="1"/>
        <end position="12"/>
    </location>
</feature>
<proteinExistence type="predicted"/>
<evidence type="ECO:0000313" key="3">
    <source>
        <dbReference type="Proteomes" id="UP000011885"/>
    </source>
</evidence>
<dbReference type="RefSeq" id="WP_008682610.1">
    <property type="nucleotide sequence ID" value="NZ_ANOH01000285.1"/>
</dbReference>
<protein>
    <submittedName>
        <fullName evidence="2">Uncharacterized protein</fullName>
    </submittedName>
</protein>
<gene>
    <name evidence="2" type="ORF">RSSM_04277</name>
</gene>
<sequence length="136" mass="14746">MTRIEPDSHDSLSDPPGSDSRPGDHEGMRYSIGQCPICGGGLCTVRAFFDHENGSLKLTHGLVVCDECEAIWLQPDINGVHVYADSESPLCPVSGKPLYDPQFSRWATEADVASLNWSAAIDPSLTYDPRGEQPDA</sequence>
<dbReference type="AlphaFoldDB" id="M5U8V6"/>
<accession>M5U8V6</accession>
<organism evidence="2 3">
    <name type="scientific">Rhodopirellula sallentina SM41</name>
    <dbReference type="NCBI Taxonomy" id="1263870"/>
    <lineage>
        <taxon>Bacteria</taxon>
        <taxon>Pseudomonadati</taxon>
        <taxon>Planctomycetota</taxon>
        <taxon>Planctomycetia</taxon>
        <taxon>Pirellulales</taxon>
        <taxon>Pirellulaceae</taxon>
        <taxon>Rhodopirellula</taxon>
    </lineage>
</organism>